<feature type="repeat" description="FG-GAP" evidence="12">
    <location>
        <begin position="294"/>
        <end position="351"/>
    </location>
</feature>
<dbReference type="GO" id="GO:0007229">
    <property type="term" value="P:integrin-mediated signaling pathway"/>
    <property type="evidence" value="ECO:0007669"/>
    <property type="project" value="UniProtKB-KW"/>
</dbReference>
<feature type="domain" description="Integrin alpha first immunoglubulin-like" evidence="15">
    <location>
        <begin position="468"/>
        <end position="631"/>
    </location>
</feature>
<keyword evidence="5" id="KW-0677">Repeat</keyword>
<dbReference type="PROSITE" id="PS51257">
    <property type="entry name" value="PROKAR_LIPOPROTEIN"/>
    <property type="match status" value="1"/>
</dbReference>
<keyword evidence="7 13" id="KW-1133">Transmembrane helix</keyword>
<dbReference type="Gene3D" id="1.20.5.930">
    <property type="entry name" value="Bicelle-embedded integrin alpha(iib) transmembrane segment"/>
    <property type="match status" value="1"/>
</dbReference>
<keyword evidence="8 13" id="KW-0401">Integrin</keyword>
<feature type="domain" description="Integrin alpha third immunoglobulin-like" evidence="17">
    <location>
        <begin position="787"/>
        <end position="996"/>
    </location>
</feature>
<reference evidence="19" key="1">
    <citation type="submission" date="2025-08" db="UniProtKB">
        <authorList>
            <consortium name="RefSeq"/>
        </authorList>
    </citation>
    <scope>IDENTIFICATION</scope>
    <source>
        <tissue evidence="19">Testes</tissue>
    </source>
</reference>
<feature type="repeat" description="FG-GAP" evidence="12">
    <location>
        <begin position="36"/>
        <end position="101"/>
    </location>
</feature>
<gene>
    <name evidence="19" type="primary">LOC100329034</name>
</gene>
<evidence type="ECO:0000313" key="18">
    <source>
        <dbReference type="Proteomes" id="UP000694865"/>
    </source>
</evidence>
<dbReference type="InterPro" id="IPR048286">
    <property type="entry name" value="Integrin_alpha_Ig-like_3"/>
</dbReference>
<evidence type="ECO:0000256" key="3">
    <source>
        <dbReference type="ARBA" id="ARBA00022692"/>
    </source>
</evidence>
<evidence type="ECO:0000256" key="9">
    <source>
        <dbReference type="ARBA" id="ARBA00023136"/>
    </source>
</evidence>
<keyword evidence="6 13" id="KW-0130">Cell adhesion</keyword>
<evidence type="ECO:0000259" key="17">
    <source>
        <dbReference type="Pfam" id="PF20806"/>
    </source>
</evidence>
<comment type="caution">
    <text evidence="13">Lacks conserved residue(s) required for the propagation of feature annotation.</text>
</comment>
<dbReference type="Pfam" id="PF20806">
    <property type="entry name" value="Integrin_A_Ig_3"/>
    <property type="match status" value="1"/>
</dbReference>
<dbReference type="RefSeq" id="XP_006815839.1">
    <property type="nucleotide sequence ID" value="XM_006815776.1"/>
</dbReference>
<protein>
    <submittedName>
        <fullName evidence="19">Integrin alpha-6</fullName>
    </submittedName>
</protein>
<evidence type="ECO:0000256" key="2">
    <source>
        <dbReference type="ARBA" id="ARBA00008054"/>
    </source>
</evidence>
<organism evidence="18 19">
    <name type="scientific">Saccoglossus kowalevskii</name>
    <name type="common">Acorn worm</name>
    <dbReference type="NCBI Taxonomy" id="10224"/>
    <lineage>
        <taxon>Eukaryota</taxon>
        <taxon>Metazoa</taxon>
        <taxon>Hemichordata</taxon>
        <taxon>Enteropneusta</taxon>
        <taxon>Harrimaniidae</taxon>
        <taxon>Saccoglossus</taxon>
    </lineage>
</organism>
<dbReference type="SUPFAM" id="SSF69179">
    <property type="entry name" value="Integrin domains"/>
    <property type="match status" value="3"/>
</dbReference>
<comment type="similarity">
    <text evidence="2 13">Belongs to the integrin alpha chain family.</text>
</comment>
<dbReference type="InterPro" id="IPR013517">
    <property type="entry name" value="FG-GAP"/>
</dbReference>
<feature type="domain" description="Integrin alpha second immunoglobulin-like" evidence="16">
    <location>
        <begin position="632"/>
        <end position="780"/>
    </location>
</feature>
<dbReference type="PANTHER" id="PTHR23220">
    <property type="entry name" value="INTEGRIN ALPHA"/>
    <property type="match status" value="1"/>
</dbReference>
<name>A0ABM0M748_SACKO</name>
<dbReference type="InterPro" id="IPR048285">
    <property type="entry name" value="Integrin_alpha_Ig-like_2"/>
</dbReference>
<dbReference type="PROSITE" id="PS00242">
    <property type="entry name" value="INTEGRIN_ALPHA"/>
    <property type="match status" value="1"/>
</dbReference>
<evidence type="ECO:0000256" key="14">
    <source>
        <dbReference type="SAM" id="MobiDB-lite"/>
    </source>
</evidence>
<dbReference type="InterPro" id="IPR013519">
    <property type="entry name" value="Int_alpha_beta-p"/>
</dbReference>
<keyword evidence="10 13" id="KW-0675">Receptor</keyword>
<keyword evidence="3 13" id="KW-0812">Transmembrane</keyword>
<feature type="transmembrane region" description="Helical" evidence="13">
    <location>
        <begin position="7"/>
        <end position="25"/>
    </location>
</feature>
<feature type="region of interest" description="Disordered" evidence="14">
    <location>
        <begin position="1055"/>
        <end position="1074"/>
    </location>
</feature>
<evidence type="ECO:0000256" key="7">
    <source>
        <dbReference type="ARBA" id="ARBA00022989"/>
    </source>
</evidence>
<keyword evidence="11" id="KW-0325">Glycoprotein</keyword>
<evidence type="ECO:0000256" key="13">
    <source>
        <dbReference type="RuleBase" id="RU003762"/>
    </source>
</evidence>
<dbReference type="GeneID" id="100329034"/>
<feature type="repeat" description="FG-GAP" evidence="12">
    <location>
        <begin position="422"/>
        <end position="483"/>
    </location>
</feature>
<evidence type="ECO:0000256" key="11">
    <source>
        <dbReference type="ARBA" id="ARBA00023180"/>
    </source>
</evidence>
<dbReference type="Pfam" id="PF20805">
    <property type="entry name" value="Integrin_A_Ig_2"/>
    <property type="match status" value="1"/>
</dbReference>
<dbReference type="InterPro" id="IPR018184">
    <property type="entry name" value="Integrin_alpha_C_CS"/>
</dbReference>
<feature type="repeat" description="FG-GAP" evidence="12">
    <location>
        <begin position="106"/>
        <end position="168"/>
    </location>
</feature>
<evidence type="ECO:0000256" key="5">
    <source>
        <dbReference type="ARBA" id="ARBA00022737"/>
    </source>
</evidence>
<dbReference type="Proteomes" id="UP000694865">
    <property type="component" value="Unplaced"/>
</dbReference>
<accession>A0ABM0M748</accession>
<evidence type="ECO:0000313" key="19">
    <source>
        <dbReference type="RefSeq" id="XP_006815839.1"/>
    </source>
</evidence>
<evidence type="ECO:0000259" key="15">
    <source>
        <dbReference type="Pfam" id="PF08441"/>
    </source>
</evidence>
<comment type="subcellular location">
    <subcellularLocation>
        <location evidence="1 13">Membrane</location>
        <topology evidence="1 13">Single-pass type I membrane protein</topology>
    </subcellularLocation>
</comment>
<evidence type="ECO:0000256" key="4">
    <source>
        <dbReference type="ARBA" id="ARBA00022729"/>
    </source>
</evidence>
<evidence type="ECO:0000256" key="10">
    <source>
        <dbReference type="ARBA" id="ARBA00023170"/>
    </source>
</evidence>
<feature type="transmembrane region" description="Helical" evidence="13">
    <location>
        <begin position="1018"/>
        <end position="1040"/>
    </location>
</feature>
<dbReference type="InterPro" id="IPR032695">
    <property type="entry name" value="Integrin_dom_sf"/>
</dbReference>
<keyword evidence="9 13" id="KW-0472">Membrane</keyword>
<dbReference type="PROSITE" id="PS51470">
    <property type="entry name" value="FG_GAP"/>
    <property type="match status" value="5"/>
</dbReference>
<dbReference type="PANTHER" id="PTHR23220:SF122">
    <property type="entry name" value="INTEGRIN ALPHA-PS1"/>
    <property type="match status" value="1"/>
</dbReference>
<keyword evidence="4" id="KW-0732">Signal</keyword>
<dbReference type="InterPro" id="IPR013649">
    <property type="entry name" value="Integrin_alpha_Ig-like_1"/>
</dbReference>
<dbReference type="Pfam" id="PF01839">
    <property type="entry name" value="FG-GAP"/>
    <property type="match status" value="3"/>
</dbReference>
<dbReference type="InterPro" id="IPR000413">
    <property type="entry name" value="Integrin_alpha"/>
</dbReference>
<dbReference type="InterPro" id="IPR028994">
    <property type="entry name" value="Integrin_alpha_N"/>
</dbReference>
<dbReference type="SMART" id="SM00191">
    <property type="entry name" value="Int_alpha"/>
    <property type="match status" value="5"/>
</dbReference>
<evidence type="ECO:0000259" key="16">
    <source>
        <dbReference type="Pfam" id="PF20805"/>
    </source>
</evidence>
<feature type="repeat" description="FG-GAP" evidence="12">
    <location>
        <begin position="353"/>
        <end position="414"/>
    </location>
</feature>
<evidence type="ECO:0000256" key="8">
    <source>
        <dbReference type="ARBA" id="ARBA00023037"/>
    </source>
</evidence>
<dbReference type="Pfam" id="PF08441">
    <property type="entry name" value="Integrin_A_Ig_1"/>
    <property type="match status" value="1"/>
</dbReference>
<sequence>MARTTTIFNWINVVCLIVSCFLCMIDCFNLETRLPIVKEYIGTRNDSYFGFSVAQHQRTQQDGSVENLLLVGAPKLQTNQPGILQGGGVFKCPLNSYTDDCELLEIDTEGNDIGEEKSDQWLGVTVRSQGKDGKVVACAHRYKQVGDDYIYGVGKCYQLNSALELDIDHINGGTWTVCEGRTPGHENYGFCQAGTDCDFTTNRKDIIIGTPGSMDWRGVIFTNDASDDEFPDPVVYKSGRTEEEARVQKHSYLGFSVDSGNFITSGETWYVAGAPRHNSSGAVVLFAKGDDVLVAKDAIYAERLASSFGYDVKALDINNDGFDDLVVGAPLYYDKEEGIGGLVYVYMNDQTGNFDEGNPTRLSGPLDSMFGMSLTSLGDINLDGFNDIAVGAPYEDNGKGAVYIFHGGPDGIHHSYSQKIMAADLPDSISSLRTFGYSLSGGLDLDDNGYPDLVIGSYESGAVVMLRSRTVLNLGSTLEANPTMLDVKNKTCQYEKKEYLCFTVKVCLNYTSDSGFNDAIDVEYYIEAEQARRDIGLQSRVFFKDSSSHEYQDSMRLRRRGQQKCDQLTLYVTNDIRDILRPIDLELSYNIVEEDPALPPPGPGLPSLSGQPVMNMNMPITNSIKVDFVKECGRDNICDSELGVSASFDLPGDPPTWSLGEGDKGLFVKVTITNSGEAAYEAKMTVIIPDSLDYVNVVPINVPDDLSEFGCDDDPENATVIICELGNPYPENREIMFNLKFGHERLLGSVGSISMNMFVETTSRDDNPYNDEAYISANIEVVTDLLLQGQSNPELVSYSGEVRGESAMEYEYQIGNPVNHIYVLKNKGPGTVEVAHITISWPYEVASGKWLLYMTDYPELDGEGNCTIDPMYVNFLDVKKNKDESIVYSPDELPASTRRKRDVAPSHDIIGPTGEKTGRIETLSCQHGTARCFTFDCFTGPLASGDSTVVRIRSRLWNSTFLEDFRKVTSVNIVSTGEVKILNGQYIGELDPSDNSLEIITEAHPDLAIIEEKKAVPIWIIILAALGGLLLLIIVVIILWRCGFFKRKRVNQNTTSFRSTPSRHSRNGSTTEKSYKYEATYQDDRYN</sequence>
<dbReference type="Gene3D" id="2.60.40.1530">
    <property type="entry name" value="ntegrin, alpha v. Chain A, domain 4"/>
    <property type="match status" value="1"/>
</dbReference>
<evidence type="ECO:0000256" key="1">
    <source>
        <dbReference type="ARBA" id="ARBA00004479"/>
    </source>
</evidence>
<dbReference type="Gene3D" id="2.130.10.130">
    <property type="entry name" value="Integrin alpha, N-terminal"/>
    <property type="match status" value="1"/>
</dbReference>
<dbReference type="Gene3D" id="2.60.40.1510">
    <property type="entry name" value="ntegrin, alpha v. Chain A, domain 3"/>
    <property type="match status" value="1"/>
</dbReference>
<dbReference type="SUPFAM" id="SSF69318">
    <property type="entry name" value="Integrin alpha N-terminal domain"/>
    <property type="match status" value="1"/>
</dbReference>
<dbReference type="Gene3D" id="2.60.40.1460">
    <property type="entry name" value="Integrin domains. Chain A, domain 2"/>
    <property type="match status" value="1"/>
</dbReference>
<evidence type="ECO:0000256" key="12">
    <source>
        <dbReference type="PROSITE-ProRule" id="PRU00803"/>
    </source>
</evidence>
<proteinExistence type="inferred from homology"/>
<dbReference type="PRINTS" id="PR01185">
    <property type="entry name" value="INTEGRINA"/>
</dbReference>
<evidence type="ECO:0000256" key="6">
    <source>
        <dbReference type="ARBA" id="ARBA00022889"/>
    </source>
</evidence>
<keyword evidence="18" id="KW-1185">Reference proteome</keyword>